<protein>
    <submittedName>
        <fullName evidence="2">Uncharacterized protein</fullName>
    </submittedName>
</protein>
<feature type="compositionally biased region" description="Basic residues" evidence="1">
    <location>
        <begin position="32"/>
        <end position="46"/>
    </location>
</feature>
<keyword evidence="3" id="KW-1185">Reference proteome</keyword>
<dbReference type="EMBL" id="AP015044">
    <property type="protein sequence ID" value="BAU01295.1"/>
    <property type="molecule type" value="Genomic_DNA"/>
</dbReference>
<feature type="compositionally biased region" description="Polar residues" evidence="1">
    <location>
        <begin position="11"/>
        <end position="21"/>
    </location>
</feature>
<name>A0A0S3T7X9_PHAAN</name>
<feature type="region of interest" description="Disordered" evidence="1">
    <location>
        <begin position="1"/>
        <end position="119"/>
    </location>
</feature>
<feature type="compositionally biased region" description="Low complexity" evidence="1">
    <location>
        <begin position="64"/>
        <end position="74"/>
    </location>
</feature>
<feature type="compositionally biased region" description="Polar residues" evidence="1">
    <location>
        <begin position="94"/>
        <end position="119"/>
    </location>
</feature>
<evidence type="ECO:0000256" key="1">
    <source>
        <dbReference type="SAM" id="MobiDB-lite"/>
    </source>
</evidence>
<evidence type="ECO:0000313" key="3">
    <source>
        <dbReference type="Proteomes" id="UP000291084"/>
    </source>
</evidence>
<accession>A0A0S3T7X9</accession>
<proteinExistence type="predicted"/>
<sequence>MKGDTSMAAESVQSSWSNGVSTAWFGNVSSSHKPRRSSWPRRKQKGRFTAGREVQQTSKLVQPSAASSSFTRTAAHSKHHVQHGGSPYAHHAPASSTKIQHCETTSHGSSRPLWSSPHG</sequence>
<gene>
    <name evidence="2" type="primary">Vigan.11G050300</name>
    <name evidence="2" type="ORF">VIGAN_11050300</name>
</gene>
<organism evidence="2 3">
    <name type="scientific">Vigna angularis var. angularis</name>
    <dbReference type="NCBI Taxonomy" id="157739"/>
    <lineage>
        <taxon>Eukaryota</taxon>
        <taxon>Viridiplantae</taxon>
        <taxon>Streptophyta</taxon>
        <taxon>Embryophyta</taxon>
        <taxon>Tracheophyta</taxon>
        <taxon>Spermatophyta</taxon>
        <taxon>Magnoliopsida</taxon>
        <taxon>eudicotyledons</taxon>
        <taxon>Gunneridae</taxon>
        <taxon>Pentapetalae</taxon>
        <taxon>rosids</taxon>
        <taxon>fabids</taxon>
        <taxon>Fabales</taxon>
        <taxon>Fabaceae</taxon>
        <taxon>Papilionoideae</taxon>
        <taxon>50 kb inversion clade</taxon>
        <taxon>NPAAA clade</taxon>
        <taxon>indigoferoid/millettioid clade</taxon>
        <taxon>Phaseoleae</taxon>
        <taxon>Vigna</taxon>
    </lineage>
</organism>
<dbReference type="AlphaFoldDB" id="A0A0S3T7X9"/>
<dbReference type="Proteomes" id="UP000291084">
    <property type="component" value="Chromosome 11"/>
</dbReference>
<evidence type="ECO:0000313" key="2">
    <source>
        <dbReference type="EMBL" id="BAU01295.1"/>
    </source>
</evidence>
<reference evidence="2 3" key="1">
    <citation type="journal article" date="2015" name="Sci. Rep.">
        <title>The power of single molecule real-time sequencing technology in the de novo assembly of a eukaryotic genome.</title>
        <authorList>
            <person name="Sakai H."/>
            <person name="Naito K."/>
            <person name="Ogiso-Tanaka E."/>
            <person name="Takahashi Y."/>
            <person name="Iseki K."/>
            <person name="Muto C."/>
            <person name="Satou K."/>
            <person name="Teruya K."/>
            <person name="Shiroma A."/>
            <person name="Shimoji M."/>
            <person name="Hirano T."/>
            <person name="Itoh T."/>
            <person name="Kaga A."/>
            <person name="Tomooka N."/>
        </authorList>
    </citation>
    <scope>NUCLEOTIDE SEQUENCE [LARGE SCALE GENOMIC DNA]</scope>
    <source>
        <strain evidence="3">cv. Shumari</strain>
    </source>
</reference>